<organism evidence="3 4">
    <name type="scientific">Streptomyces caeni</name>
    <dbReference type="NCBI Taxonomy" id="2307231"/>
    <lineage>
        <taxon>Bacteria</taxon>
        <taxon>Bacillati</taxon>
        <taxon>Actinomycetota</taxon>
        <taxon>Actinomycetes</taxon>
        <taxon>Kitasatosporales</taxon>
        <taxon>Streptomycetaceae</taxon>
        <taxon>Streptomyces</taxon>
    </lineage>
</organism>
<feature type="transmembrane region" description="Helical" evidence="2">
    <location>
        <begin position="150"/>
        <end position="169"/>
    </location>
</feature>
<evidence type="ECO:0000256" key="1">
    <source>
        <dbReference type="SAM" id="MobiDB-lite"/>
    </source>
</evidence>
<dbReference type="Pfam" id="PF10935">
    <property type="entry name" value="DUF2637"/>
    <property type="match status" value="1"/>
</dbReference>
<comment type="caution">
    <text evidence="3">The sequence shown here is derived from an EMBL/GenBank/DDBJ whole genome shotgun (WGS) entry which is preliminary data.</text>
</comment>
<sequence length="247" mass="26662">MDRLEGEPSLYDIQFPLRSDYDALGQHSYHVDPLEAHHVWSAPGPDIASNNWDPDEELAQMLSSASAMPGVSDVDPAPSAPLDGPHRHRVDRRRPRPGSHVLDGAHKVTPVTILVATIAACAVAMLGWSIGYSYNQLRAIAGTVLPAPLAQWWPLTVYGPWFVAALSILRAAVQHRTARRSWSVLLVASGTAVALCVSHSSHSVLSMVIVGIPPITALVCFRELVGQVSCKYRPRHAAHGKEQSTGG</sequence>
<evidence type="ECO:0000256" key="2">
    <source>
        <dbReference type="SAM" id="Phobius"/>
    </source>
</evidence>
<feature type="transmembrane region" description="Helical" evidence="2">
    <location>
        <begin position="206"/>
        <end position="225"/>
    </location>
</feature>
<keyword evidence="2" id="KW-0812">Transmembrane</keyword>
<evidence type="ECO:0000313" key="4">
    <source>
        <dbReference type="Proteomes" id="UP001597261"/>
    </source>
</evidence>
<feature type="compositionally biased region" description="Basic residues" evidence="1">
    <location>
        <begin position="86"/>
        <end position="97"/>
    </location>
</feature>
<protein>
    <submittedName>
        <fullName evidence="3">DUF2637 domain-containing protein</fullName>
    </submittedName>
</protein>
<feature type="region of interest" description="Disordered" evidence="1">
    <location>
        <begin position="63"/>
        <end position="103"/>
    </location>
</feature>
<dbReference type="InterPro" id="IPR021235">
    <property type="entry name" value="DUF2637"/>
</dbReference>
<dbReference type="Proteomes" id="UP001597261">
    <property type="component" value="Unassembled WGS sequence"/>
</dbReference>
<proteinExistence type="predicted"/>
<feature type="transmembrane region" description="Helical" evidence="2">
    <location>
        <begin position="181"/>
        <end position="200"/>
    </location>
</feature>
<keyword evidence="2" id="KW-0472">Membrane</keyword>
<dbReference type="EMBL" id="JBHUDX010000064">
    <property type="protein sequence ID" value="MFD1660900.1"/>
    <property type="molecule type" value="Genomic_DNA"/>
</dbReference>
<reference evidence="4" key="1">
    <citation type="journal article" date="2019" name="Int. J. Syst. Evol. Microbiol.">
        <title>The Global Catalogue of Microorganisms (GCM) 10K type strain sequencing project: providing services to taxonomists for standard genome sequencing and annotation.</title>
        <authorList>
            <consortium name="The Broad Institute Genomics Platform"/>
            <consortium name="The Broad Institute Genome Sequencing Center for Infectious Disease"/>
            <person name="Wu L."/>
            <person name="Ma J."/>
        </authorList>
    </citation>
    <scope>NUCLEOTIDE SEQUENCE [LARGE SCALE GENOMIC DNA]</scope>
    <source>
        <strain evidence="4">CGMCC 1.12470</strain>
    </source>
</reference>
<accession>A0ABW4IU52</accession>
<evidence type="ECO:0000313" key="3">
    <source>
        <dbReference type="EMBL" id="MFD1660900.1"/>
    </source>
</evidence>
<name>A0ABW4IU52_9ACTN</name>
<gene>
    <name evidence="3" type="ORF">ACFSL4_22515</name>
</gene>
<keyword evidence="4" id="KW-1185">Reference proteome</keyword>
<feature type="transmembrane region" description="Helical" evidence="2">
    <location>
        <begin position="111"/>
        <end position="130"/>
    </location>
</feature>
<keyword evidence="2" id="KW-1133">Transmembrane helix</keyword>
<dbReference type="RefSeq" id="WP_381085796.1">
    <property type="nucleotide sequence ID" value="NZ_JBHUDX010000064.1"/>
</dbReference>